<comment type="similarity">
    <text evidence="1">Belongs to the CapA family.</text>
</comment>
<dbReference type="InterPro" id="IPR052169">
    <property type="entry name" value="CW_Biosynth-Accessory"/>
</dbReference>
<dbReference type="SMART" id="SM00854">
    <property type="entry name" value="PGA_cap"/>
    <property type="match status" value="1"/>
</dbReference>
<name>A0A927BVB2_9BACL</name>
<reference evidence="5" key="1">
    <citation type="submission" date="2020-09" db="EMBL/GenBank/DDBJ databases">
        <title>A novel bacterium of genus Paenibacillus, isolated from South China Sea.</title>
        <authorList>
            <person name="Huang H."/>
            <person name="Mo K."/>
            <person name="Hu Y."/>
        </authorList>
    </citation>
    <scope>NUCLEOTIDE SEQUENCE</scope>
    <source>
        <strain evidence="5">IB182496</strain>
    </source>
</reference>
<proteinExistence type="inferred from homology"/>
<evidence type="ECO:0000313" key="6">
    <source>
        <dbReference type="Proteomes" id="UP000621560"/>
    </source>
</evidence>
<feature type="domain" description="Capsule synthesis protein CapA" evidence="4">
    <location>
        <begin position="108"/>
        <end position="348"/>
    </location>
</feature>
<evidence type="ECO:0000256" key="3">
    <source>
        <dbReference type="SAM" id="Phobius"/>
    </source>
</evidence>
<evidence type="ECO:0000313" key="5">
    <source>
        <dbReference type="EMBL" id="MBD2846023.1"/>
    </source>
</evidence>
<feature type="transmembrane region" description="Helical" evidence="3">
    <location>
        <begin position="24"/>
        <end position="43"/>
    </location>
</feature>
<organism evidence="5 6">
    <name type="scientific">Paenibacillus sabuli</name>
    <dbReference type="NCBI Taxonomy" id="2772509"/>
    <lineage>
        <taxon>Bacteria</taxon>
        <taxon>Bacillati</taxon>
        <taxon>Bacillota</taxon>
        <taxon>Bacilli</taxon>
        <taxon>Bacillales</taxon>
        <taxon>Paenibacillaceae</taxon>
        <taxon>Paenibacillus</taxon>
    </lineage>
</organism>
<dbReference type="PANTHER" id="PTHR33393">
    <property type="entry name" value="POLYGLUTAMINE SYNTHESIS ACCESSORY PROTEIN RV0574C-RELATED"/>
    <property type="match status" value="1"/>
</dbReference>
<evidence type="ECO:0000259" key="4">
    <source>
        <dbReference type="SMART" id="SM00854"/>
    </source>
</evidence>
<evidence type="ECO:0000256" key="2">
    <source>
        <dbReference type="SAM" id="MobiDB-lite"/>
    </source>
</evidence>
<evidence type="ECO:0000256" key="1">
    <source>
        <dbReference type="ARBA" id="ARBA00005662"/>
    </source>
</evidence>
<dbReference type="RefSeq" id="WP_190918115.1">
    <property type="nucleotide sequence ID" value="NZ_JACXIZ010000020.1"/>
</dbReference>
<dbReference type="PANTHER" id="PTHR33393:SF13">
    <property type="entry name" value="PGA BIOSYNTHESIS PROTEIN CAPA"/>
    <property type="match status" value="1"/>
</dbReference>
<dbReference type="Gene3D" id="3.60.21.10">
    <property type="match status" value="1"/>
</dbReference>
<feature type="region of interest" description="Disordered" evidence="2">
    <location>
        <begin position="64"/>
        <end position="103"/>
    </location>
</feature>
<dbReference type="InterPro" id="IPR029052">
    <property type="entry name" value="Metallo-depent_PP-like"/>
</dbReference>
<dbReference type="Pfam" id="PF09587">
    <property type="entry name" value="PGA_cap"/>
    <property type="match status" value="1"/>
</dbReference>
<dbReference type="CDD" id="cd07381">
    <property type="entry name" value="MPP_CapA"/>
    <property type="match status" value="1"/>
</dbReference>
<dbReference type="SUPFAM" id="SSF56300">
    <property type="entry name" value="Metallo-dependent phosphatases"/>
    <property type="match status" value="1"/>
</dbReference>
<dbReference type="EMBL" id="JACXIZ010000020">
    <property type="protein sequence ID" value="MBD2846023.1"/>
    <property type="molecule type" value="Genomic_DNA"/>
</dbReference>
<sequence length="429" mass="46819">MTLSRSDQHQQQKARRKRRLKRRVTLNLLLLLLIVAIGGMLWASESFVWPWEKAPPIAYAPDQNELQNTESGSSAPENEGEESQGPDSQESGEQPPSSRPDEAARDVHLAFVGDLLLAGSVDKTMRSKGYAYPYEGALAFLQGADLTAGNLENPITLRGVAAENKSFVFKGSPESLPALREAGFDVVSLANNHTLDQGVEGLLDTMKHLDDADIPHVGAGRDDTEAFTPVLLDAHGLRVAYLGLSRVVPEVSWKAGPDTIGVAETYDTTRALAAIERVRQEADLVVVMVHWGKEKADWPETYQRDFARQYIDAGADLVIGSHPHVLQGFERYKGKWIAYSLGNFIFNMTRYERSAETGVLDAHCTAAGDCELRFHPMLAEQSRPAPMDNEEGELLLKRLEQISFGVAVEADGTLRDTGGAPLAASGATG</sequence>
<comment type="caution">
    <text evidence="5">The sequence shown here is derived from an EMBL/GenBank/DDBJ whole genome shotgun (WGS) entry which is preliminary data.</text>
</comment>
<accession>A0A927BVB2</accession>
<feature type="compositionally biased region" description="Polar residues" evidence="2">
    <location>
        <begin position="85"/>
        <end position="96"/>
    </location>
</feature>
<feature type="compositionally biased region" description="Polar residues" evidence="2">
    <location>
        <begin position="64"/>
        <end position="76"/>
    </location>
</feature>
<keyword evidence="3" id="KW-1133">Transmembrane helix</keyword>
<gene>
    <name evidence="5" type="ORF">IDH44_12530</name>
</gene>
<keyword evidence="6" id="KW-1185">Reference proteome</keyword>
<dbReference type="Proteomes" id="UP000621560">
    <property type="component" value="Unassembled WGS sequence"/>
</dbReference>
<dbReference type="AlphaFoldDB" id="A0A927BVB2"/>
<protein>
    <submittedName>
        <fullName evidence="5">CapA family protein</fullName>
    </submittedName>
</protein>
<keyword evidence="3" id="KW-0472">Membrane</keyword>
<dbReference type="InterPro" id="IPR019079">
    <property type="entry name" value="Capsule_synth_CapA"/>
</dbReference>
<keyword evidence="3" id="KW-0812">Transmembrane</keyword>